<organism evidence="1 2">
    <name type="scientific">Stutzerimonas azotifigens</name>
    <dbReference type="NCBI Taxonomy" id="291995"/>
    <lineage>
        <taxon>Bacteria</taxon>
        <taxon>Pseudomonadati</taxon>
        <taxon>Pseudomonadota</taxon>
        <taxon>Gammaproteobacteria</taxon>
        <taxon>Pseudomonadales</taxon>
        <taxon>Pseudomonadaceae</taxon>
        <taxon>Stutzerimonas</taxon>
    </lineage>
</organism>
<dbReference type="RefSeq" id="WP_181070719.1">
    <property type="nucleotide sequence ID" value="NZ_JAAMRF010000004.1"/>
</dbReference>
<accession>A0ABR5Z0V4</accession>
<gene>
    <name evidence="1" type="ORF">G7026_10535</name>
</gene>
<sequence length="143" mass="16511">MPLQKLMLPLIIIMALLHGCARDDALAELEAATRRLQENIEAHRTSAVMEQLASDFHAGDERDRVWAQRTMTLLFMRHRSINVIALSQSSRLDPTYSNKGYTDAQVTLTGAEGLIPDSVRHYSVRLEWWREDGDWRLARLHWD</sequence>
<evidence type="ECO:0000313" key="1">
    <source>
        <dbReference type="EMBL" id="MBA1273797.1"/>
    </source>
</evidence>
<evidence type="ECO:0008006" key="3">
    <source>
        <dbReference type="Google" id="ProtNLM"/>
    </source>
</evidence>
<evidence type="ECO:0000313" key="2">
    <source>
        <dbReference type="Proteomes" id="UP000786387"/>
    </source>
</evidence>
<proteinExistence type="predicted"/>
<comment type="caution">
    <text evidence="1">The sequence shown here is derived from an EMBL/GenBank/DDBJ whole genome shotgun (WGS) entry which is preliminary data.</text>
</comment>
<dbReference type="Proteomes" id="UP000786387">
    <property type="component" value="Unassembled WGS sequence"/>
</dbReference>
<name>A0ABR5Z0V4_9GAMM</name>
<keyword evidence="2" id="KW-1185">Reference proteome</keyword>
<protein>
    <recommendedName>
        <fullName evidence="3">Nuclear transport factor 2 family protein</fullName>
    </recommendedName>
</protein>
<dbReference type="EMBL" id="JAAMRF010000004">
    <property type="protein sequence ID" value="MBA1273797.1"/>
    <property type="molecule type" value="Genomic_DNA"/>
</dbReference>
<reference evidence="1 2" key="1">
    <citation type="submission" date="2020-02" db="EMBL/GenBank/DDBJ databases">
        <title>Synteny-based analysis reveals conserved mechanism for high triclosan tolerance in Pseudomonas, as well as instances of horizontal transfer.</title>
        <authorList>
            <person name="Mcfarland A.G."/>
            <person name="Bertucci H.K."/>
            <person name="Litmann E."/>
            <person name="Shen J."/>
            <person name="Huttenhower C."/>
            <person name="Hartmann E.M."/>
        </authorList>
    </citation>
    <scope>NUCLEOTIDE SEQUENCE [LARGE SCALE GENOMIC DNA]</scope>
    <source>
        <strain evidence="1 2">115A1</strain>
    </source>
</reference>